<evidence type="ECO:0000313" key="2">
    <source>
        <dbReference type="EMBL" id="KAF6819408.1"/>
    </source>
</evidence>
<evidence type="ECO:0000256" key="1">
    <source>
        <dbReference type="SAM" id="MobiDB-lite"/>
    </source>
</evidence>
<evidence type="ECO:0000313" key="3">
    <source>
        <dbReference type="Proteomes" id="UP000654918"/>
    </source>
</evidence>
<organism evidence="2 3">
    <name type="scientific">Colletotrichum plurivorum</name>
    <dbReference type="NCBI Taxonomy" id="2175906"/>
    <lineage>
        <taxon>Eukaryota</taxon>
        <taxon>Fungi</taxon>
        <taxon>Dikarya</taxon>
        <taxon>Ascomycota</taxon>
        <taxon>Pezizomycotina</taxon>
        <taxon>Sordariomycetes</taxon>
        <taxon>Hypocreomycetidae</taxon>
        <taxon>Glomerellales</taxon>
        <taxon>Glomerellaceae</taxon>
        <taxon>Colletotrichum</taxon>
        <taxon>Colletotrichum orchidearum species complex</taxon>
    </lineage>
</organism>
<dbReference type="Proteomes" id="UP000654918">
    <property type="component" value="Unassembled WGS sequence"/>
</dbReference>
<feature type="compositionally biased region" description="Basic and acidic residues" evidence="1">
    <location>
        <begin position="10"/>
        <end position="25"/>
    </location>
</feature>
<dbReference type="AlphaFoldDB" id="A0A8H6N4M1"/>
<protein>
    <submittedName>
        <fullName evidence="2">Uncharacterized protein</fullName>
    </submittedName>
</protein>
<feature type="region of interest" description="Disordered" evidence="1">
    <location>
        <begin position="1"/>
        <end position="35"/>
    </location>
</feature>
<comment type="caution">
    <text evidence="2">The sequence shown here is derived from an EMBL/GenBank/DDBJ whole genome shotgun (WGS) entry which is preliminary data.</text>
</comment>
<keyword evidence="3" id="KW-1185">Reference proteome</keyword>
<reference evidence="2" key="1">
    <citation type="journal article" date="2020" name="Phytopathology">
        <title>Genome Sequence Resources of Colletotrichum truncatum, C. plurivorum, C. musicola, and C. sojae: Four Species Pathogenic to Soybean (Glycine max).</title>
        <authorList>
            <person name="Rogerio F."/>
            <person name="Boufleur T.R."/>
            <person name="Ciampi-Guillardi M."/>
            <person name="Sukno S.A."/>
            <person name="Thon M.R."/>
            <person name="Massola Junior N.S."/>
            <person name="Baroncelli R."/>
        </authorList>
    </citation>
    <scope>NUCLEOTIDE SEQUENCE</scope>
    <source>
        <strain evidence="2">LFN00145</strain>
    </source>
</reference>
<dbReference type="EMBL" id="WIGO01000287">
    <property type="protein sequence ID" value="KAF6819408.1"/>
    <property type="molecule type" value="Genomic_DNA"/>
</dbReference>
<sequence length="183" mass="20437">MRQTAGYGNRIEKDVQREGRHERMDGFNWGETTRQQGAYQLEEVKDEEDEEDEDLHSHLGGVGSWHGTTTTQRNQGLFLGSVCVRVLGNGLGVDDRRTGVELRSTLDALIRMEPKCGIDDKSTAQDSTSGEVCRLELGVLDMEKQVTVMDSHRSIVRQVDKIRPSPFLDQTSTGFRTARGGDP</sequence>
<name>A0A8H6N4M1_9PEZI</name>
<gene>
    <name evidence="2" type="ORF">CPLU01_13049</name>
</gene>
<accession>A0A8H6N4M1</accession>
<proteinExistence type="predicted"/>